<protein>
    <submittedName>
        <fullName evidence="8">FIG071646: Sugar transferase</fullName>
    </submittedName>
</protein>
<keyword evidence="3 6" id="KW-0812">Transmembrane</keyword>
<dbReference type="Pfam" id="PF02397">
    <property type="entry name" value="Bac_transf"/>
    <property type="match status" value="1"/>
</dbReference>
<evidence type="ECO:0000313" key="8">
    <source>
        <dbReference type="EMBL" id="VAW95226.1"/>
    </source>
</evidence>
<evidence type="ECO:0000256" key="4">
    <source>
        <dbReference type="ARBA" id="ARBA00022989"/>
    </source>
</evidence>
<feature type="transmembrane region" description="Helical" evidence="6">
    <location>
        <begin position="112"/>
        <end position="134"/>
    </location>
</feature>
<feature type="domain" description="Bacterial sugar transferase" evidence="7">
    <location>
        <begin position="276"/>
        <end position="461"/>
    </location>
</feature>
<feature type="transmembrane region" description="Helical" evidence="6">
    <location>
        <begin position="52"/>
        <end position="73"/>
    </location>
</feature>
<dbReference type="GO" id="GO:0089702">
    <property type="term" value="F:undecaprenyl-phosphate glucose phosphotransferase activity"/>
    <property type="evidence" value="ECO:0007669"/>
    <property type="project" value="TreeGrafter"/>
</dbReference>
<feature type="transmembrane region" description="Helical" evidence="6">
    <location>
        <begin position="12"/>
        <end position="32"/>
    </location>
</feature>
<dbReference type="InterPro" id="IPR017475">
    <property type="entry name" value="EPS_sugar_tfrase"/>
</dbReference>
<sequence>MASVRIFRHYIRLPFLILLVVELIVFLAAIYVGAEIRFSGDADVIERSVGGVINKAMIFSFVMIASMGAMGLYKPHLREGLSGNFLRISASFFIGSIALTLIFYLFPFTFLGRGVLAIANGISFVIVVIVRVLFIRHGENSLKRNIIILGSGDKAQEILNSLRREADRKSFNLIGFIHIRGEKDVVSVNHIINLNSSLLNFSLKNNIDEIVIAVDDRRKSFPLHELLDCRMSGIDVIEVLTFFEREMGKIRVDLLHPSWLVFSDGFQESVYRDYVKRFVDISASAILLFLTWPIMLITIVAIYIESNFKGPFLYSQIRIGENGKPFAVLKFRSMSVNAEKDGGAQWAQKNDSRVTKVGSFIRKVRIDELPQIFNVFKGDMSFVGPRPERPEFVVMLNDAIPYFEERHRVKPGITGWAQLCYPYGASEKDSLEKLQYDLYYVKNHSTILDFLVLVQTAEVILFGKGR</sequence>
<keyword evidence="4 6" id="KW-1133">Transmembrane helix</keyword>
<dbReference type="GO" id="GO:0009242">
    <property type="term" value="P:colanic acid biosynthetic process"/>
    <property type="evidence" value="ECO:0007669"/>
    <property type="project" value="TreeGrafter"/>
</dbReference>
<evidence type="ECO:0000256" key="2">
    <source>
        <dbReference type="ARBA" id="ARBA00022679"/>
    </source>
</evidence>
<name>A0A3B1AR72_9ZZZZ</name>
<evidence type="ECO:0000259" key="7">
    <source>
        <dbReference type="Pfam" id="PF02397"/>
    </source>
</evidence>
<dbReference type="AlphaFoldDB" id="A0A3B1AR72"/>
<accession>A0A3B1AR72</accession>
<dbReference type="InterPro" id="IPR017464">
    <property type="entry name" value="Sugar_tfrase_EpsB_2"/>
</dbReference>
<evidence type="ECO:0000256" key="6">
    <source>
        <dbReference type="SAM" id="Phobius"/>
    </source>
</evidence>
<dbReference type="Gene3D" id="3.40.50.720">
    <property type="entry name" value="NAD(P)-binding Rossmann-like Domain"/>
    <property type="match status" value="1"/>
</dbReference>
<evidence type="ECO:0000256" key="5">
    <source>
        <dbReference type="ARBA" id="ARBA00023136"/>
    </source>
</evidence>
<feature type="transmembrane region" description="Helical" evidence="6">
    <location>
        <begin position="85"/>
        <end position="106"/>
    </location>
</feature>
<gene>
    <name evidence="8" type="ORF">MNBD_GAMMA22-6</name>
</gene>
<dbReference type="PANTHER" id="PTHR30576">
    <property type="entry name" value="COLANIC BIOSYNTHESIS UDP-GLUCOSE LIPID CARRIER TRANSFERASE"/>
    <property type="match status" value="1"/>
</dbReference>
<feature type="transmembrane region" description="Helical" evidence="6">
    <location>
        <begin position="281"/>
        <end position="304"/>
    </location>
</feature>
<dbReference type="NCBIfam" id="TIGR03025">
    <property type="entry name" value="EPS_sugtrans"/>
    <property type="match status" value="1"/>
</dbReference>
<evidence type="ECO:0000256" key="3">
    <source>
        <dbReference type="ARBA" id="ARBA00022692"/>
    </source>
</evidence>
<dbReference type="PANTHER" id="PTHR30576:SF21">
    <property type="entry name" value="UDP-GLUCOSE:UNDECAPRENYL-PHOSPHATE GLUCOSE-1-PHOSPHATE TRANSFERASE"/>
    <property type="match status" value="1"/>
</dbReference>
<dbReference type="InterPro" id="IPR003362">
    <property type="entry name" value="Bact_transf"/>
</dbReference>
<dbReference type="NCBIfam" id="TIGR03013">
    <property type="entry name" value="EpsB_2"/>
    <property type="match status" value="1"/>
</dbReference>
<keyword evidence="5 6" id="KW-0472">Membrane</keyword>
<comment type="subcellular location">
    <subcellularLocation>
        <location evidence="1">Membrane</location>
        <topology evidence="1">Multi-pass membrane protein</topology>
    </subcellularLocation>
</comment>
<keyword evidence="2 8" id="KW-0808">Transferase</keyword>
<reference evidence="8" key="1">
    <citation type="submission" date="2018-06" db="EMBL/GenBank/DDBJ databases">
        <authorList>
            <person name="Zhirakovskaya E."/>
        </authorList>
    </citation>
    <scope>NUCLEOTIDE SEQUENCE</scope>
</reference>
<proteinExistence type="predicted"/>
<evidence type="ECO:0000256" key="1">
    <source>
        <dbReference type="ARBA" id="ARBA00004141"/>
    </source>
</evidence>
<organism evidence="8">
    <name type="scientific">hydrothermal vent metagenome</name>
    <dbReference type="NCBI Taxonomy" id="652676"/>
    <lineage>
        <taxon>unclassified sequences</taxon>
        <taxon>metagenomes</taxon>
        <taxon>ecological metagenomes</taxon>
    </lineage>
</organism>
<dbReference type="EMBL" id="UOFS01000022">
    <property type="protein sequence ID" value="VAW95226.1"/>
    <property type="molecule type" value="Genomic_DNA"/>
</dbReference>
<dbReference type="GO" id="GO:0016020">
    <property type="term" value="C:membrane"/>
    <property type="evidence" value="ECO:0007669"/>
    <property type="project" value="UniProtKB-SubCell"/>
</dbReference>